<dbReference type="EMBL" id="BART01027715">
    <property type="protein sequence ID" value="GAG96431.1"/>
    <property type="molecule type" value="Genomic_DNA"/>
</dbReference>
<gene>
    <name evidence="1" type="ORF">S01H4_49069</name>
</gene>
<reference evidence="1" key="1">
    <citation type="journal article" date="2014" name="Front. Microbiol.">
        <title>High frequency of phylogenetically diverse reductive dehalogenase-homologous genes in deep subseafloor sedimentary metagenomes.</title>
        <authorList>
            <person name="Kawai M."/>
            <person name="Futagami T."/>
            <person name="Toyoda A."/>
            <person name="Takaki Y."/>
            <person name="Nishi S."/>
            <person name="Hori S."/>
            <person name="Arai W."/>
            <person name="Tsubouchi T."/>
            <person name="Morono Y."/>
            <person name="Uchiyama I."/>
            <person name="Ito T."/>
            <person name="Fujiyama A."/>
            <person name="Inagaki F."/>
            <person name="Takami H."/>
        </authorList>
    </citation>
    <scope>NUCLEOTIDE SEQUENCE</scope>
    <source>
        <strain evidence="1">Expedition CK06-06</strain>
    </source>
</reference>
<proteinExistence type="predicted"/>
<comment type="caution">
    <text evidence="1">The sequence shown here is derived from an EMBL/GenBank/DDBJ whole genome shotgun (WGS) entry which is preliminary data.</text>
</comment>
<dbReference type="AlphaFoldDB" id="X1DJ47"/>
<accession>X1DJ47</accession>
<evidence type="ECO:0000313" key="1">
    <source>
        <dbReference type="EMBL" id="GAG96431.1"/>
    </source>
</evidence>
<sequence length="208" mass="22385">MKFDFATDNLDVIDATLLAYGLLDSAPTNMAVSRSPDSAIWVVRTDGVMPTFTYEPKEEVQGWGRQIFGNSSAVETPTGEVQSVGVIHGSAEDEIWVNVKRTIDSTDVYYTELFAPRSWGDDIEDAKFVDSLVTYDGAASSAMTGGLHLKGETVSVFADGEVFDDAVVSGTGTFTLKKATVTTTASVVQFGLPYTMKVKSMRIAVPQA</sequence>
<name>X1DJ47_9ZZZZ</name>
<protein>
    <submittedName>
        <fullName evidence="1">Uncharacterized protein</fullName>
    </submittedName>
</protein>
<feature type="non-terminal residue" evidence="1">
    <location>
        <position position="208"/>
    </location>
</feature>
<organism evidence="1">
    <name type="scientific">marine sediment metagenome</name>
    <dbReference type="NCBI Taxonomy" id="412755"/>
    <lineage>
        <taxon>unclassified sequences</taxon>
        <taxon>metagenomes</taxon>
        <taxon>ecological metagenomes</taxon>
    </lineage>
</organism>